<protein>
    <recommendedName>
        <fullName evidence="3">Protein kinase domain-containing protein</fullName>
    </recommendedName>
</protein>
<sequence length="89" mass="10049">MFGPTRRNIGGWTESDSWKFYAVKTYEDPADDGAIRAFGSRTVGPALPSGRSIRRRAVRRHRLSRLPGSSSALVSCLPFRSQHEERTDR</sequence>
<dbReference type="AlphaFoldDB" id="A0AAV8P888"/>
<organism evidence="1 2">
    <name type="scientific">Ensete ventricosum</name>
    <name type="common">Abyssinian banana</name>
    <name type="synonym">Musa ensete</name>
    <dbReference type="NCBI Taxonomy" id="4639"/>
    <lineage>
        <taxon>Eukaryota</taxon>
        <taxon>Viridiplantae</taxon>
        <taxon>Streptophyta</taxon>
        <taxon>Embryophyta</taxon>
        <taxon>Tracheophyta</taxon>
        <taxon>Spermatophyta</taxon>
        <taxon>Magnoliopsida</taxon>
        <taxon>Liliopsida</taxon>
        <taxon>Zingiberales</taxon>
        <taxon>Musaceae</taxon>
        <taxon>Ensete</taxon>
    </lineage>
</organism>
<proteinExistence type="predicted"/>
<reference evidence="1 2" key="1">
    <citation type="submission" date="2022-12" db="EMBL/GenBank/DDBJ databases">
        <title>Chromosome-scale assembly of the Ensete ventricosum genome.</title>
        <authorList>
            <person name="Dussert Y."/>
            <person name="Stocks J."/>
            <person name="Wendawek A."/>
            <person name="Woldeyes F."/>
            <person name="Nichols R.A."/>
            <person name="Borrell J.S."/>
        </authorList>
    </citation>
    <scope>NUCLEOTIDE SEQUENCE [LARGE SCALE GENOMIC DNA]</scope>
    <source>
        <strain evidence="2">cv. Maze</strain>
        <tissue evidence="1">Seeds</tissue>
    </source>
</reference>
<accession>A0AAV8P888</accession>
<dbReference type="EMBL" id="JAQQAF010000008">
    <property type="protein sequence ID" value="KAJ8467787.1"/>
    <property type="molecule type" value="Genomic_DNA"/>
</dbReference>
<comment type="caution">
    <text evidence="1">The sequence shown here is derived from an EMBL/GenBank/DDBJ whole genome shotgun (WGS) entry which is preliminary data.</text>
</comment>
<gene>
    <name evidence="1" type="ORF">OPV22_030339</name>
</gene>
<name>A0AAV8P888_ENSVE</name>
<evidence type="ECO:0000313" key="1">
    <source>
        <dbReference type="EMBL" id="KAJ8467787.1"/>
    </source>
</evidence>
<evidence type="ECO:0000313" key="2">
    <source>
        <dbReference type="Proteomes" id="UP001222027"/>
    </source>
</evidence>
<evidence type="ECO:0008006" key="3">
    <source>
        <dbReference type="Google" id="ProtNLM"/>
    </source>
</evidence>
<dbReference type="Proteomes" id="UP001222027">
    <property type="component" value="Unassembled WGS sequence"/>
</dbReference>
<keyword evidence="2" id="KW-1185">Reference proteome</keyword>